<evidence type="ECO:0000256" key="1">
    <source>
        <dbReference type="SAM" id="Phobius"/>
    </source>
</evidence>
<dbReference type="PaxDb" id="353153-Q4D9B3"/>
<reference evidence="3 4" key="1">
    <citation type="journal article" date="2005" name="Science">
        <title>The genome sequence of Trypanosoma cruzi, etiologic agent of Chagas disease.</title>
        <authorList>
            <person name="El-Sayed N.M."/>
            <person name="Myler P.J."/>
            <person name="Bartholomeu D.C."/>
            <person name="Nilsson D."/>
            <person name="Aggarwal G."/>
            <person name="Tran A.N."/>
            <person name="Ghedin E."/>
            <person name="Worthey E.A."/>
            <person name="Delcher A.L."/>
            <person name="Blandin G."/>
            <person name="Westenberger S.J."/>
            <person name="Caler E."/>
            <person name="Cerqueira G.C."/>
            <person name="Branche C."/>
            <person name="Haas B."/>
            <person name="Anupama A."/>
            <person name="Arner E."/>
            <person name="Aslund L."/>
            <person name="Attipoe P."/>
            <person name="Bontempi E."/>
            <person name="Bringaud F."/>
            <person name="Burton P."/>
            <person name="Cadag E."/>
            <person name="Campbell D.A."/>
            <person name="Carrington M."/>
            <person name="Crabtree J."/>
            <person name="Darban H."/>
            <person name="da Silveira J.F."/>
            <person name="de Jong P."/>
            <person name="Edwards K."/>
            <person name="Englund P.T."/>
            <person name="Fazelina G."/>
            <person name="Feldblyum T."/>
            <person name="Ferella M."/>
            <person name="Frasch A.C."/>
            <person name="Gull K."/>
            <person name="Horn D."/>
            <person name="Hou L."/>
            <person name="Huang Y."/>
            <person name="Kindlund E."/>
            <person name="Klingbeil M."/>
            <person name="Kluge S."/>
            <person name="Koo H."/>
            <person name="Lacerda D."/>
            <person name="Levin M.J."/>
            <person name="Lorenzi H."/>
            <person name="Louie T."/>
            <person name="Machado C.R."/>
            <person name="McCulloch R."/>
            <person name="McKenna A."/>
            <person name="Mizuno Y."/>
            <person name="Mottram J.C."/>
            <person name="Nelson S."/>
            <person name="Ochaya S."/>
            <person name="Osoegawa K."/>
            <person name="Pai G."/>
            <person name="Parsons M."/>
            <person name="Pentony M."/>
            <person name="Pettersson U."/>
            <person name="Pop M."/>
            <person name="Ramirez J.L."/>
            <person name="Rinta J."/>
            <person name="Robertson L."/>
            <person name="Salzberg S.L."/>
            <person name="Sanchez D.O."/>
            <person name="Seyler A."/>
            <person name="Sharma R."/>
            <person name="Shetty J."/>
            <person name="Simpson A.J."/>
            <person name="Sisk E."/>
            <person name="Tammi M.T."/>
            <person name="Tarleton R."/>
            <person name="Teixeira S."/>
            <person name="Van Aken S."/>
            <person name="Vogt C."/>
            <person name="Ward P.N."/>
            <person name="Wickstead B."/>
            <person name="Wortman J."/>
            <person name="White O."/>
            <person name="Fraser C.M."/>
            <person name="Stuart K.D."/>
            <person name="Andersson B."/>
        </authorList>
    </citation>
    <scope>NUCLEOTIDE SEQUENCE [LARGE SCALE GENOMIC DNA]</scope>
    <source>
        <strain evidence="3 4">CL Brener</strain>
    </source>
</reference>
<evidence type="ECO:0000259" key="2">
    <source>
        <dbReference type="PROSITE" id="PS50280"/>
    </source>
</evidence>
<keyword evidence="1" id="KW-0472">Membrane</keyword>
<evidence type="ECO:0000313" key="3">
    <source>
        <dbReference type="EMBL" id="EAN89121.1"/>
    </source>
</evidence>
<dbReference type="Pfam" id="PF00856">
    <property type="entry name" value="SET"/>
    <property type="match status" value="1"/>
</dbReference>
<keyword evidence="1" id="KW-1133">Transmembrane helix</keyword>
<dbReference type="KEGG" id="tcr:510323.90"/>
<gene>
    <name evidence="3" type="ORF">Tc00.1047053510323.90</name>
</gene>
<sequence>MHHLCDVDALFFVDPFHYYYYLFLFFLFIFFFFFFSSFIFFHFLSTTSACIVLAFMGEVVPTASRDWSLNKEKESGRLFWWNCKYSISIWDSNLNLGQPRHELTDLLVWQAFLHFQIASVYKLCFVCHQPEGNEDMKVCCFCGLTVHCDCSREATAEQVAWKPANFGFEAYLRACFNCEDVHVPVKIRANREASNAHRVASRALSIKEEYPEHILRDILCLAEKAEQPHSSSEDASLVASLRRVLTSFYQSEESCLFLKREKRPEKGGGIGVVAAKDIPAFTVVGVYPGYLDVLSGEHLKLGRPVTKYALKDLNCADYDNVVFEEFQGTFTPFINEPCEFEESNCGWIQEDKHREGRLSIMTARKIEEGEELLIGYGPSYPRSYPYRYDVLTFHKTETEFDTPCFALWRWTSTDESDASLVSYVGYEKSKDFYFFWGEQEE</sequence>
<dbReference type="InterPro" id="IPR046341">
    <property type="entry name" value="SET_dom_sf"/>
</dbReference>
<dbReference type="PROSITE" id="PS50280">
    <property type="entry name" value="SET"/>
    <property type="match status" value="1"/>
</dbReference>
<dbReference type="AlphaFoldDB" id="Q4D9B3"/>
<evidence type="ECO:0000313" key="4">
    <source>
        <dbReference type="Proteomes" id="UP000002296"/>
    </source>
</evidence>
<dbReference type="RefSeq" id="XP_810972.1">
    <property type="nucleotide sequence ID" value="XM_805879.1"/>
</dbReference>
<keyword evidence="4" id="KW-1185">Reference proteome</keyword>
<dbReference type="SMART" id="SM00317">
    <property type="entry name" value="SET"/>
    <property type="match status" value="1"/>
</dbReference>
<accession>Q4D9B3</accession>
<feature type="transmembrane region" description="Helical" evidence="1">
    <location>
        <begin position="18"/>
        <end position="41"/>
    </location>
</feature>
<keyword evidence="1" id="KW-0812">Transmembrane</keyword>
<proteinExistence type="predicted"/>
<dbReference type="GeneID" id="3541865"/>
<comment type="caution">
    <text evidence="3">The sequence shown here is derived from an EMBL/GenBank/DDBJ whole genome shotgun (WGS) entry which is preliminary data.</text>
</comment>
<organism evidence="3 4">
    <name type="scientific">Trypanosoma cruzi (strain CL Brener)</name>
    <dbReference type="NCBI Taxonomy" id="353153"/>
    <lineage>
        <taxon>Eukaryota</taxon>
        <taxon>Discoba</taxon>
        <taxon>Euglenozoa</taxon>
        <taxon>Kinetoplastea</taxon>
        <taxon>Metakinetoplastina</taxon>
        <taxon>Trypanosomatida</taxon>
        <taxon>Trypanosomatidae</taxon>
        <taxon>Trypanosoma</taxon>
        <taxon>Schizotrypanum</taxon>
    </lineage>
</organism>
<dbReference type="Proteomes" id="UP000002296">
    <property type="component" value="Unassembled WGS sequence"/>
</dbReference>
<dbReference type="SUPFAM" id="SSF82199">
    <property type="entry name" value="SET domain"/>
    <property type="match status" value="1"/>
</dbReference>
<dbReference type="InterPro" id="IPR001214">
    <property type="entry name" value="SET_dom"/>
</dbReference>
<dbReference type="EMBL" id="AAHK01000783">
    <property type="protein sequence ID" value="EAN89121.1"/>
    <property type="molecule type" value="Genomic_DNA"/>
</dbReference>
<dbReference type="InParanoid" id="Q4D9B3"/>
<dbReference type="eggNOG" id="ENOG502RPQI">
    <property type="taxonomic scope" value="Eukaryota"/>
</dbReference>
<protein>
    <recommendedName>
        <fullName evidence="2">SET domain-containing protein</fullName>
    </recommendedName>
</protein>
<name>Q4D9B3_TRYCC</name>
<dbReference type="Gene3D" id="2.170.270.10">
    <property type="entry name" value="SET domain"/>
    <property type="match status" value="1"/>
</dbReference>
<feature type="domain" description="SET" evidence="2">
    <location>
        <begin position="254"/>
        <end position="377"/>
    </location>
</feature>